<evidence type="ECO:0000259" key="1">
    <source>
        <dbReference type="PROSITE" id="PS50914"/>
    </source>
</evidence>
<dbReference type="Gene3D" id="3.30.1340.30">
    <property type="match status" value="1"/>
</dbReference>
<proteinExistence type="predicted"/>
<dbReference type="Proteomes" id="UP000253562">
    <property type="component" value="Unassembled WGS sequence"/>
</dbReference>
<dbReference type="EMBL" id="QPEX01000046">
    <property type="protein sequence ID" value="RCS40712.1"/>
    <property type="molecule type" value="Genomic_DNA"/>
</dbReference>
<sequence>MFGNQVPDKDLQKLVNRTLERTGVGSQAKIMARVNAGTVIVSGTIKYENQRRPILKAIQGVAGVQRVSDTMACAPKAARTDA</sequence>
<dbReference type="RefSeq" id="WP_114373674.1">
    <property type="nucleotide sequence ID" value="NZ_QPEX01000046.1"/>
</dbReference>
<dbReference type="InterPro" id="IPR007055">
    <property type="entry name" value="BON_dom"/>
</dbReference>
<organism evidence="2 3">
    <name type="scientific">Bremerella cremea</name>
    <dbReference type="NCBI Taxonomy" id="1031537"/>
    <lineage>
        <taxon>Bacteria</taxon>
        <taxon>Pseudomonadati</taxon>
        <taxon>Planctomycetota</taxon>
        <taxon>Planctomycetia</taxon>
        <taxon>Pirellulales</taxon>
        <taxon>Pirellulaceae</taxon>
        <taxon>Bremerella</taxon>
    </lineage>
</organism>
<dbReference type="OrthoDB" id="285310at2"/>
<dbReference type="PROSITE" id="PS50914">
    <property type="entry name" value="BON"/>
    <property type="match status" value="1"/>
</dbReference>
<evidence type="ECO:0000313" key="2">
    <source>
        <dbReference type="EMBL" id="RCS40712.1"/>
    </source>
</evidence>
<feature type="domain" description="BON" evidence="1">
    <location>
        <begin position="7"/>
        <end position="75"/>
    </location>
</feature>
<accession>A0A368KJI2</accession>
<evidence type="ECO:0000313" key="3">
    <source>
        <dbReference type="Proteomes" id="UP000253562"/>
    </source>
</evidence>
<protein>
    <submittedName>
        <fullName evidence="2">BON domain-containing protein</fullName>
    </submittedName>
</protein>
<reference evidence="2 3" key="1">
    <citation type="submission" date="2018-07" db="EMBL/GenBank/DDBJ databases">
        <title>Comparative genomes isolates from brazilian mangrove.</title>
        <authorList>
            <person name="De Araujo J.E."/>
            <person name="Taketani R.G."/>
            <person name="Silva M.C.P."/>
            <person name="Lourenco M.V."/>
            <person name="Oliveira V.M."/>
            <person name="Andreote F.D."/>
        </authorList>
    </citation>
    <scope>NUCLEOTIDE SEQUENCE [LARGE SCALE GENOMIC DNA]</scope>
    <source>
        <strain evidence="2 3">HEX PRIS-MGV</strain>
    </source>
</reference>
<dbReference type="Pfam" id="PF04972">
    <property type="entry name" value="BON"/>
    <property type="match status" value="1"/>
</dbReference>
<comment type="caution">
    <text evidence="2">The sequence shown here is derived from an EMBL/GenBank/DDBJ whole genome shotgun (WGS) entry which is preliminary data.</text>
</comment>
<gene>
    <name evidence="2" type="ORF">DTL42_25450</name>
</gene>
<name>A0A368KJI2_9BACT</name>
<dbReference type="AlphaFoldDB" id="A0A368KJI2"/>